<comment type="caution">
    <text evidence="3">The sequence shown here is derived from an EMBL/GenBank/DDBJ whole genome shotgun (WGS) entry which is preliminary data.</text>
</comment>
<dbReference type="Gene3D" id="3.40.50.2000">
    <property type="entry name" value="Glycogen Phosphorylase B"/>
    <property type="match status" value="2"/>
</dbReference>
<protein>
    <recommendedName>
        <fullName evidence="2">Glycosyl transferase family 1 domain-containing protein</fullName>
    </recommendedName>
</protein>
<dbReference type="PANTHER" id="PTHR45947">
    <property type="entry name" value="SULFOQUINOVOSYL TRANSFERASE SQD2"/>
    <property type="match status" value="1"/>
</dbReference>
<accession>A0A1S9P8B5</accession>
<dbReference type="InterPro" id="IPR001296">
    <property type="entry name" value="Glyco_trans_1"/>
</dbReference>
<reference evidence="3 4" key="1">
    <citation type="submission" date="2016-07" db="EMBL/GenBank/DDBJ databases">
        <title>Genomic analysis of zinc-resistant bacterium Mucilaginibacter pedocola TBZ30.</title>
        <authorList>
            <person name="Huang J."/>
            <person name="Tang J."/>
        </authorList>
    </citation>
    <scope>NUCLEOTIDE SEQUENCE [LARGE SCALE GENOMIC DNA]</scope>
    <source>
        <strain evidence="3 4">TBZ30</strain>
    </source>
</reference>
<dbReference type="SUPFAM" id="SSF53756">
    <property type="entry name" value="UDP-Glycosyltransferase/glycogen phosphorylase"/>
    <property type="match status" value="1"/>
</dbReference>
<dbReference type="Pfam" id="PF00534">
    <property type="entry name" value="Glycos_transf_1"/>
    <property type="match status" value="1"/>
</dbReference>
<keyword evidence="1" id="KW-1133">Transmembrane helix</keyword>
<organism evidence="3 4">
    <name type="scientific">Mucilaginibacter pedocola</name>
    <dbReference type="NCBI Taxonomy" id="1792845"/>
    <lineage>
        <taxon>Bacteria</taxon>
        <taxon>Pseudomonadati</taxon>
        <taxon>Bacteroidota</taxon>
        <taxon>Sphingobacteriia</taxon>
        <taxon>Sphingobacteriales</taxon>
        <taxon>Sphingobacteriaceae</taxon>
        <taxon>Mucilaginibacter</taxon>
    </lineage>
</organism>
<evidence type="ECO:0000259" key="2">
    <source>
        <dbReference type="Pfam" id="PF00534"/>
    </source>
</evidence>
<dbReference type="InterPro" id="IPR050194">
    <property type="entry name" value="Glycosyltransferase_grp1"/>
</dbReference>
<sequence>MKVVIINNDFRVYWKGRLVYLREYLPQQGMSLNAVELFGKGSPYGFDSVTSTEDWWQCLFPDKSAADVPKEQIKAGVFAALDKINPDVVIGPSIVFFAGALAIAWAKKRRKRFIMFDDARPTQVKRNFIVQWVKDLITSNADGFWLPAKSYDTDYLKFKQQGLHFFYGLACINNSFFSVDNRPANTKAIICVARLVPIKNLDGLLKAWQVVEQQNTGYKLIIVGNGPEGDALTQQAAGLKLQHVEFVDAVDNKQLPVCFARADAFVLPSFSETWGLVVNEAMAAGLPVLLSATVNAANDLLRDAENGYKFNAFDNADIAAKLLQYIALSPGEKAAMGQQSLRIIDTMSYEKMGGQLVAAINTITAAKYKAPGIAAAAIIARWHGRYNTSGWDKL</sequence>
<dbReference type="RefSeq" id="WP_078350956.1">
    <property type="nucleotide sequence ID" value="NZ_MBTF01000037.1"/>
</dbReference>
<feature type="domain" description="Glycosyl transferase family 1" evidence="2">
    <location>
        <begin position="181"/>
        <end position="334"/>
    </location>
</feature>
<keyword evidence="4" id="KW-1185">Reference proteome</keyword>
<dbReference type="EMBL" id="MBTF01000037">
    <property type="protein sequence ID" value="OOQ57087.1"/>
    <property type="molecule type" value="Genomic_DNA"/>
</dbReference>
<feature type="transmembrane region" description="Helical" evidence="1">
    <location>
        <begin position="88"/>
        <end position="106"/>
    </location>
</feature>
<proteinExistence type="predicted"/>
<dbReference type="PANTHER" id="PTHR45947:SF3">
    <property type="entry name" value="SULFOQUINOVOSYL TRANSFERASE SQD2"/>
    <property type="match status" value="1"/>
</dbReference>
<keyword evidence="1" id="KW-0812">Transmembrane</keyword>
<dbReference type="GO" id="GO:0016757">
    <property type="term" value="F:glycosyltransferase activity"/>
    <property type="evidence" value="ECO:0007669"/>
    <property type="project" value="InterPro"/>
</dbReference>
<evidence type="ECO:0000313" key="4">
    <source>
        <dbReference type="Proteomes" id="UP000189739"/>
    </source>
</evidence>
<dbReference type="AlphaFoldDB" id="A0A1S9P8B5"/>
<gene>
    <name evidence="3" type="ORF">BC343_16285</name>
</gene>
<keyword evidence="1" id="KW-0472">Membrane</keyword>
<dbReference type="Proteomes" id="UP000189739">
    <property type="component" value="Unassembled WGS sequence"/>
</dbReference>
<name>A0A1S9P8B5_9SPHI</name>
<dbReference type="CDD" id="cd03801">
    <property type="entry name" value="GT4_PimA-like"/>
    <property type="match status" value="1"/>
</dbReference>
<dbReference type="OrthoDB" id="9811239at2"/>
<evidence type="ECO:0000256" key="1">
    <source>
        <dbReference type="SAM" id="Phobius"/>
    </source>
</evidence>
<evidence type="ECO:0000313" key="3">
    <source>
        <dbReference type="EMBL" id="OOQ57087.1"/>
    </source>
</evidence>
<dbReference type="STRING" id="1792845.BC343_16285"/>